<feature type="region of interest" description="Disordered" evidence="6">
    <location>
        <begin position="276"/>
        <end position="300"/>
    </location>
</feature>
<feature type="transmembrane region" description="Helical" evidence="7">
    <location>
        <begin position="680"/>
        <end position="703"/>
    </location>
</feature>
<evidence type="ECO:0000256" key="1">
    <source>
        <dbReference type="ARBA" id="ARBA00004141"/>
    </source>
</evidence>
<reference evidence="10 11" key="1">
    <citation type="submission" date="2024-10" db="EMBL/GenBank/DDBJ databases">
        <title>Updated reference genomes for cyclostephanoid diatoms.</title>
        <authorList>
            <person name="Roberts W.R."/>
            <person name="Alverson A.J."/>
        </authorList>
    </citation>
    <scope>NUCLEOTIDE SEQUENCE [LARGE SCALE GENOMIC DNA]</scope>
    <source>
        <strain evidence="10 11">AJA010-31</strain>
    </source>
</reference>
<feature type="compositionally biased region" description="Basic and acidic residues" evidence="6">
    <location>
        <begin position="285"/>
        <end position="295"/>
    </location>
</feature>
<dbReference type="Pfam" id="PF01699">
    <property type="entry name" value="Na_Ca_ex"/>
    <property type="match status" value="2"/>
</dbReference>
<feature type="transmembrane region" description="Helical" evidence="7">
    <location>
        <begin position="247"/>
        <end position="271"/>
    </location>
</feature>
<keyword evidence="3 7" id="KW-0812">Transmembrane</keyword>
<dbReference type="InterPro" id="IPR044880">
    <property type="entry name" value="NCX_ion-bd_dom_sf"/>
</dbReference>
<evidence type="ECO:0000313" key="10">
    <source>
        <dbReference type="EMBL" id="KAL3776564.1"/>
    </source>
</evidence>
<comment type="subcellular location">
    <subcellularLocation>
        <location evidence="1">Membrane</location>
        <topology evidence="1">Multi-pass membrane protein</topology>
    </subcellularLocation>
</comment>
<feature type="domain" description="Sodium/calcium exchanger membrane region" evidence="9">
    <location>
        <begin position="723"/>
        <end position="873"/>
    </location>
</feature>
<feature type="transmembrane region" description="Helical" evidence="7">
    <location>
        <begin position="653"/>
        <end position="674"/>
    </location>
</feature>
<feature type="transmembrane region" description="Helical" evidence="7">
    <location>
        <begin position="753"/>
        <end position="774"/>
    </location>
</feature>
<feature type="compositionally biased region" description="Polar residues" evidence="6">
    <location>
        <begin position="483"/>
        <end position="499"/>
    </location>
</feature>
<keyword evidence="8" id="KW-0732">Signal</keyword>
<dbReference type="EMBL" id="JALLPJ020001094">
    <property type="protein sequence ID" value="KAL3776564.1"/>
    <property type="molecule type" value="Genomic_DNA"/>
</dbReference>
<evidence type="ECO:0000256" key="5">
    <source>
        <dbReference type="ARBA" id="ARBA00023136"/>
    </source>
</evidence>
<keyword evidence="4 7" id="KW-1133">Transmembrane helix</keyword>
<name>A0ABD3NMJ9_9STRA</name>
<evidence type="ECO:0000256" key="8">
    <source>
        <dbReference type="SAM" id="SignalP"/>
    </source>
</evidence>
<evidence type="ECO:0000313" key="11">
    <source>
        <dbReference type="Proteomes" id="UP001530400"/>
    </source>
</evidence>
<proteinExistence type="predicted"/>
<evidence type="ECO:0000256" key="3">
    <source>
        <dbReference type="ARBA" id="ARBA00022692"/>
    </source>
</evidence>
<gene>
    <name evidence="10" type="ORF">ACHAWO_001748</name>
</gene>
<keyword evidence="2" id="KW-0813">Transport</keyword>
<dbReference type="PANTHER" id="PTHR12266">
    <property type="entry name" value="NA+/CA2+ K+ INDEPENDENT EXCHANGER"/>
    <property type="match status" value="1"/>
</dbReference>
<evidence type="ECO:0000256" key="6">
    <source>
        <dbReference type="SAM" id="MobiDB-lite"/>
    </source>
</evidence>
<feature type="transmembrane region" description="Helical" evidence="7">
    <location>
        <begin position="831"/>
        <end position="849"/>
    </location>
</feature>
<feature type="signal peptide" evidence="8">
    <location>
        <begin position="1"/>
        <end position="26"/>
    </location>
</feature>
<evidence type="ECO:0000256" key="4">
    <source>
        <dbReference type="ARBA" id="ARBA00022989"/>
    </source>
</evidence>
<dbReference type="InterPro" id="IPR004837">
    <property type="entry name" value="NaCa_Exmemb"/>
</dbReference>
<evidence type="ECO:0000256" key="2">
    <source>
        <dbReference type="ARBA" id="ARBA00022448"/>
    </source>
</evidence>
<feature type="region of interest" description="Disordered" evidence="6">
    <location>
        <begin position="483"/>
        <end position="507"/>
    </location>
</feature>
<dbReference type="InterPro" id="IPR051359">
    <property type="entry name" value="CaCA_antiporter"/>
</dbReference>
<feature type="transmembrane region" description="Helical" evidence="7">
    <location>
        <begin position="786"/>
        <end position="811"/>
    </location>
</feature>
<feature type="transmembrane region" description="Helical" evidence="7">
    <location>
        <begin position="856"/>
        <end position="874"/>
    </location>
</feature>
<feature type="chain" id="PRO_5044852467" description="Sodium/calcium exchanger membrane region domain-containing protein" evidence="8">
    <location>
        <begin position="27"/>
        <end position="875"/>
    </location>
</feature>
<feature type="transmembrane region" description="Helical" evidence="7">
    <location>
        <begin position="335"/>
        <end position="355"/>
    </location>
</feature>
<evidence type="ECO:0000256" key="7">
    <source>
        <dbReference type="SAM" id="Phobius"/>
    </source>
</evidence>
<protein>
    <recommendedName>
        <fullName evidence="9">Sodium/calcium exchanger membrane region domain-containing protein</fullName>
    </recommendedName>
</protein>
<organism evidence="10 11">
    <name type="scientific">Cyclotella atomus</name>
    <dbReference type="NCBI Taxonomy" id="382360"/>
    <lineage>
        <taxon>Eukaryota</taxon>
        <taxon>Sar</taxon>
        <taxon>Stramenopiles</taxon>
        <taxon>Ochrophyta</taxon>
        <taxon>Bacillariophyta</taxon>
        <taxon>Coscinodiscophyceae</taxon>
        <taxon>Thalassiosirophycidae</taxon>
        <taxon>Stephanodiscales</taxon>
        <taxon>Stephanodiscaceae</taxon>
        <taxon>Cyclotella</taxon>
    </lineage>
</organism>
<keyword evidence="11" id="KW-1185">Reference proteome</keyword>
<dbReference type="AlphaFoldDB" id="A0ABD3NMJ9"/>
<feature type="transmembrane region" description="Helical" evidence="7">
    <location>
        <begin position="176"/>
        <end position="193"/>
    </location>
</feature>
<feature type="domain" description="Sodium/calcium exchanger membrane region" evidence="9">
    <location>
        <begin position="183"/>
        <end position="353"/>
    </location>
</feature>
<sequence length="875" mass="96474">MRRPLLLLSSVQVFLFCLLAAGNAAADPLDQGQTVGEAIIIDPITKDGDEISPLSRRLHKHHRHHETLQDPPPQDYTEFSCDEINEMESRYTSTTNDATDNSAVQQHAKHTKFDRCRFAKTCNGGDGIIFSTLFCSEESTTTTTTTTLDDSTSFEHNNKTDSHWQFVKLYHSISRMLLLFGLSLVLLLLFRLLNSTTDEFFSPGLELFSLHLGLPPRFAGVTLLALGNGAPDVAATMNAMLQDEKNGYLLAMGELTGTTMFVSAVILGFIVRLGGSSSSSTETDSNQKENQKENNGESNTVIGVPCKGPFLRDIAVLCLVTVVSMSYFRQGVIDYVFVHSMLGIYVVYVLLVLGADAYHVFYHLPSLAKEVGVENDHLDTAKDSEPIVSIEYHGKCNQHPSNGSTVRPAELNTSAQVVDECTPLTHLSSRSDESRARKHRHRHHNHTLGDTMIEAISNYRCYEQQDHISDECDEEDMKTNLEPLQSFDSNKNNSTTSRPTGWGPKSADGTEALVTFHPHHAIHPHHDKSQVVFRRFSSSNNAVARTLSRGESWGSAGEKQASDTMLQQDTRDDDAAAVCIEQQSDDEQILSRPSSWSQAWHSNAKEWNGHWIDFFRDIYQNPENSKLEVVLLSVELPFTILRKLTNPVPCDGYYCRPIVAISLALSPIWIYFYFNDQFGVDIFASPAGFILVAANIIVAALILRHSPDGEGPMDFVAVIPMTLYGFAIAATWLDSIADKLVELLELFGILLRIPNTLMGLTILAFGNSIQDLVANVSISKKGLNTMALTACLAGPIFNMCVGLGGGFWVLLKSTGRDEIHVKYPSNIRTGFYFTIANCALVVLAGTVFGKGVIGSGYGYVACGLYVLYVVTSLVV</sequence>
<keyword evidence="5 7" id="KW-0472">Membrane</keyword>
<dbReference type="GO" id="GO:0016020">
    <property type="term" value="C:membrane"/>
    <property type="evidence" value="ECO:0007669"/>
    <property type="project" value="UniProtKB-SubCell"/>
</dbReference>
<dbReference type="Proteomes" id="UP001530400">
    <property type="component" value="Unassembled WGS sequence"/>
</dbReference>
<comment type="caution">
    <text evidence="10">The sequence shown here is derived from an EMBL/GenBank/DDBJ whole genome shotgun (WGS) entry which is preliminary data.</text>
</comment>
<feature type="transmembrane region" description="Helical" evidence="7">
    <location>
        <begin position="715"/>
        <end position="733"/>
    </location>
</feature>
<evidence type="ECO:0000259" key="9">
    <source>
        <dbReference type="Pfam" id="PF01699"/>
    </source>
</evidence>
<accession>A0ABD3NMJ9</accession>
<dbReference type="Gene3D" id="1.20.1420.30">
    <property type="entry name" value="NCX, central ion-binding region"/>
    <property type="match status" value="2"/>
</dbReference>
<dbReference type="PANTHER" id="PTHR12266:SF0">
    <property type="entry name" value="MITOCHONDRIAL SODIUM_CALCIUM EXCHANGER PROTEIN"/>
    <property type="match status" value="1"/>
</dbReference>